<dbReference type="Proteomes" id="UP000789375">
    <property type="component" value="Unassembled WGS sequence"/>
</dbReference>
<protein>
    <submittedName>
        <fullName evidence="2">11591_t:CDS:1</fullName>
    </submittedName>
</protein>
<organism evidence="2 3">
    <name type="scientific">Funneliformis mosseae</name>
    <name type="common">Endomycorrhizal fungus</name>
    <name type="synonym">Glomus mosseae</name>
    <dbReference type="NCBI Taxonomy" id="27381"/>
    <lineage>
        <taxon>Eukaryota</taxon>
        <taxon>Fungi</taxon>
        <taxon>Fungi incertae sedis</taxon>
        <taxon>Mucoromycota</taxon>
        <taxon>Glomeromycotina</taxon>
        <taxon>Glomeromycetes</taxon>
        <taxon>Glomerales</taxon>
        <taxon>Glomeraceae</taxon>
        <taxon>Funneliformis</taxon>
    </lineage>
</organism>
<keyword evidence="3" id="KW-1185">Reference proteome</keyword>
<accession>A0A9N9DMH0</accession>
<reference evidence="2" key="1">
    <citation type="submission" date="2021-06" db="EMBL/GenBank/DDBJ databases">
        <authorList>
            <person name="Kallberg Y."/>
            <person name="Tangrot J."/>
            <person name="Rosling A."/>
        </authorList>
    </citation>
    <scope>NUCLEOTIDE SEQUENCE</scope>
    <source>
        <strain evidence="2">87-6 pot B 2015</strain>
    </source>
</reference>
<dbReference type="EMBL" id="CAJVPP010004195">
    <property type="protein sequence ID" value="CAG8645513.1"/>
    <property type="molecule type" value="Genomic_DNA"/>
</dbReference>
<feature type="compositionally biased region" description="Polar residues" evidence="1">
    <location>
        <begin position="13"/>
        <end position="22"/>
    </location>
</feature>
<sequence>MSFPNPAALFERNSPNNLNETDNFTESEEDDLSLQKGQTFESFECTYECIKAAQYQPKKNKDSKKHRN</sequence>
<feature type="region of interest" description="Disordered" evidence="1">
    <location>
        <begin position="1"/>
        <end position="35"/>
    </location>
</feature>
<name>A0A9N9DMH0_FUNMO</name>
<dbReference type="AlphaFoldDB" id="A0A9N9DMH0"/>
<feature type="compositionally biased region" description="Acidic residues" evidence="1">
    <location>
        <begin position="23"/>
        <end position="32"/>
    </location>
</feature>
<proteinExistence type="predicted"/>
<evidence type="ECO:0000313" key="2">
    <source>
        <dbReference type="EMBL" id="CAG8645513.1"/>
    </source>
</evidence>
<comment type="caution">
    <text evidence="2">The sequence shown here is derived from an EMBL/GenBank/DDBJ whole genome shotgun (WGS) entry which is preliminary data.</text>
</comment>
<gene>
    <name evidence="2" type="ORF">FMOSSE_LOCUS11210</name>
</gene>
<evidence type="ECO:0000256" key="1">
    <source>
        <dbReference type="SAM" id="MobiDB-lite"/>
    </source>
</evidence>
<evidence type="ECO:0000313" key="3">
    <source>
        <dbReference type="Proteomes" id="UP000789375"/>
    </source>
</evidence>